<dbReference type="KEGG" id="mprn:Q3V37_22470"/>
<dbReference type="AlphaFoldDB" id="A0AAJ6HQ37"/>
<dbReference type="InterPro" id="IPR005183">
    <property type="entry name" value="DUF305_CopM-like"/>
</dbReference>
<dbReference type="Pfam" id="PF03713">
    <property type="entry name" value="DUF305"/>
    <property type="match status" value="1"/>
</dbReference>
<accession>A0AAJ6HQ37</accession>
<dbReference type="Gene3D" id="1.20.1260.10">
    <property type="match status" value="1"/>
</dbReference>
<reference evidence="3 4" key="1">
    <citation type="submission" date="2023-07" db="EMBL/GenBank/DDBJ databases">
        <title>Micromonospora profundi TRM 95458 converts glycerol to a new osmotic compound.</title>
        <authorList>
            <person name="Lu D."/>
        </authorList>
    </citation>
    <scope>NUCLEOTIDE SEQUENCE [LARGE SCALE GENOMIC DNA]</scope>
    <source>
        <strain evidence="3 4">TRM95458</strain>
    </source>
</reference>
<evidence type="ECO:0000313" key="3">
    <source>
        <dbReference type="EMBL" id="WLS44147.1"/>
    </source>
</evidence>
<dbReference type="RefSeq" id="WP_167943908.1">
    <property type="nucleotide sequence ID" value="NZ_CP130472.1"/>
</dbReference>
<dbReference type="Proteomes" id="UP001235874">
    <property type="component" value="Chromosome"/>
</dbReference>
<dbReference type="EMBL" id="CP130472">
    <property type="protein sequence ID" value="WLS44147.1"/>
    <property type="molecule type" value="Genomic_DNA"/>
</dbReference>
<evidence type="ECO:0000313" key="4">
    <source>
        <dbReference type="Proteomes" id="UP001235874"/>
    </source>
</evidence>
<name>A0AAJ6HQ37_9ACTN</name>
<feature type="region of interest" description="Disordered" evidence="1">
    <location>
        <begin position="34"/>
        <end position="54"/>
    </location>
</feature>
<dbReference type="InterPro" id="IPR012347">
    <property type="entry name" value="Ferritin-like"/>
</dbReference>
<evidence type="ECO:0000259" key="2">
    <source>
        <dbReference type="Pfam" id="PF03713"/>
    </source>
</evidence>
<feature type="domain" description="DUF305" evidence="2">
    <location>
        <begin position="89"/>
        <end position="231"/>
    </location>
</feature>
<dbReference type="PANTHER" id="PTHR36933">
    <property type="entry name" value="SLL0788 PROTEIN"/>
    <property type="match status" value="1"/>
</dbReference>
<evidence type="ECO:0000256" key="1">
    <source>
        <dbReference type="SAM" id="MobiDB-lite"/>
    </source>
</evidence>
<organism evidence="3 4">
    <name type="scientific">Micromonospora profundi</name>
    <dbReference type="NCBI Taxonomy" id="1420889"/>
    <lineage>
        <taxon>Bacteria</taxon>
        <taxon>Bacillati</taxon>
        <taxon>Actinomycetota</taxon>
        <taxon>Actinomycetes</taxon>
        <taxon>Micromonosporales</taxon>
        <taxon>Micromonosporaceae</taxon>
        <taxon>Micromonospora</taxon>
    </lineage>
</organism>
<protein>
    <submittedName>
        <fullName evidence="3">DUF305 domain-containing protein</fullName>
    </submittedName>
</protein>
<sequence>MTSRRARLLALVTLVLLLPVVAFVVLRARDTSGTSAAQPVSAPTTAAPTVSPVPTDLTVIAPGRPGEPAATRPAHEVRDAGAAPHNSFDVWFVRMMIPHHAQALEMAQLAPDRAANPAVRALADRIRASQGPEMGLMRGWLKTRGIPEDAPGHDHGTMRGMQSPEALRQLAAARGAEFDRLFVRMMTEHHEGAIEMATNLLKVGSDLTLGEFANSVATEQTVEIDRMRQALAG</sequence>
<gene>
    <name evidence="3" type="ORF">Q3V37_22470</name>
</gene>
<proteinExistence type="predicted"/>
<keyword evidence="4" id="KW-1185">Reference proteome</keyword>
<dbReference type="PANTHER" id="PTHR36933:SF1">
    <property type="entry name" value="SLL0788 PROTEIN"/>
    <property type="match status" value="1"/>
</dbReference>